<accession>A0A3S5A0N7</accession>
<keyword evidence="2" id="KW-1185">Reference proteome</keyword>
<protein>
    <submittedName>
        <fullName evidence="1">Uncharacterized protein</fullName>
    </submittedName>
</protein>
<dbReference type="EMBL" id="CAAALY010029429">
    <property type="protein sequence ID" value="VEL16667.1"/>
    <property type="molecule type" value="Genomic_DNA"/>
</dbReference>
<sequence>MASHRLGIRDRDRIDEAAIGASLLIVSLLLEACPHFISLHPVPQAPAGGGVPEARLNSLLVSPSLPPSVMLAFTSPDSDSPLSGLPLPTGSNISSSTVVSLLSPLASSAPVKTGYHISADSSLESDSNFCSNNPNTDVNINSSSGTYLDNGTNSLTLNSSNSSNSLNKQSFTSEVRPTIPGTCLSYNGLFDCPSFCTSRLRSKYLDRLPGCKRRLYSGARLPGSATTAAAVQIGLHAGQLTLTTLASAHLPAGAVGSSFGSNGNAVRTRAAAAAAQRLIQREQQQLQQQQQQLYPQKHPIESRRSPLGEMDGHSCLLTNEYPQVHEAIGQKLSKILLLNHA</sequence>
<dbReference type="Proteomes" id="UP000784294">
    <property type="component" value="Unassembled WGS sequence"/>
</dbReference>
<dbReference type="AlphaFoldDB" id="A0A3S5A0N7"/>
<organism evidence="1 2">
    <name type="scientific">Protopolystoma xenopodis</name>
    <dbReference type="NCBI Taxonomy" id="117903"/>
    <lineage>
        <taxon>Eukaryota</taxon>
        <taxon>Metazoa</taxon>
        <taxon>Spiralia</taxon>
        <taxon>Lophotrochozoa</taxon>
        <taxon>Platyhelminthes</taxon>
        <taxon>Monogenea</taxon>
        <taxon>Polyopisthocotylea</taxon>
        <taxon>Polystomatidea</taxon>
        <taxon>Polystomatidae</taxon>
        <taxon>Protopolystoma</taxon>
    </lineage>
</organism>
<reference evidence="1" key="1">
    <citation type="submission" date="2018-11" db="EMBL/GenBank/DDBJ databases">
        <authorList>
            <consortium name="Pathogen Informatics"/>
        </authorList>
    </citation>
    <scope>NUCLEOTIDE SEQUENCE</scope>
</reference>
<comment type="caution">
    <text evidence="1">The sequence shown here is derived from an EMBL/GenBank/DDBJ whole genome shotgun (WGS) entry which is preliminary data.</text>
</comment>
<gene>
    <name evidence="1" type="ORF">PXEA_LOCUS10107</name>
</gene>
<evidence type="ECO:0000313" key="1">
    <source>
        <dbReference type="EMBL" id="VEL16667.1"/>
    </source>
</evidence>
<name>A0A3S5A0N7_9PLAT</name>
<evidence type="ECO:0000313" key="2">
    <source>
        <dbReference type="Proteomes" id="UP000784294"/>
    </source>
</evidence>
<proteinExistence type="predicted"/>